<feature type="domain" description="Flavin reductase like" evidence="1">
    <location>
        <begin position="16"/>
        <end position="145"/>
    </location>
</feature>
<dbReference type="Gene3D" id="2.30.110.10">
    <property type="entry name" value="Electron Transport, Fmn-binding Protein, Chain A"/>
    <property type="match status" value="1"/>
</dbReference>
<gene>
    <name evidence="2" type="ORF">L9S41_15420</name>
</gene>
<evidence type="ECO:0000313" key="3">
    <source>
        <dbReference type="Proteomes" id="UP001060414"/>
    </source>
</evidence>
<dbReference type="Pfam" id="PF01613">
    <property type="entry name" value="Flavin_Reduct"/>
    <property type="match status" value="1"/>
</dbReference>
<evidence type="ECO:0000259" key="1">
    <source>
        <dbReference type="Pfam" id="PF01613"/>
    </source>
</evidence>
<protein>
    <submittedName>
        <fullName evidence="2">Flavin reductase</fullName>
    </submittedName>
</protein>
<dbReference type="InterPro" id="IPR012349">
    <property type="entry name" value="Split_barrel_FMN-bd"/>
</dbReference>
<dbReference type="RefSeq" id="WP_260747410.1">
    <property type="nucleotide sequence ID" value="NZ_CP092109.1"/>
</dbReference>
<keyword evidence="3" id="KW-1185">Reference proteome</keyword>
<proteinExistence type="predicted"/>
<dbReference type="SUPFAM" id="SSF50475">
    <property type="entry name" value="FMN-binding split barrel"/>
    <property type="match status" value="1"/>
</dbReference>
<evidence type="ECO:0000313" key="2">
    <source>
        <dbReference type="EMBL" id="UWZ79055.1"/>
    </source>
</evidence>
<dbReference type="InterPro" id="IPR002563">
    <property type="entry name" value="Flavin_Rdtase-like_dom"/>
</dbReference>
<accession>A0ABY5ZMC5</accession>
<dbReference type="EMBL" id="CP092109">
    <property type="protein sequence ID" value="UWZ79055.1"/>
    <property type="molecule type" value="Genomic_DNA"/>
</dbReference>
<name>A0ABY5ZMC5_9BACT</name>
<reference evidence="2" key="1">
    <citation type="journal article" date="2022" name="Environ. Microbiol.">
        <title>Geoalkalibacter halelectricus SAP #1 sp. nov. possessing extracellular electron transfer and mineral#reducing capabilities from a haloalkaline environment.</title>
        <authorList>
            <person name="Yadav S."/>
            <person name="Singh R."/>
            <person name="Sundharam S.S."/>
            <person name="Chaudhary S."/>
            <person name="Krishnamurthi S."/>
            <person name="Patil S.A."/>
        </authorList>
    </citation>
    <scope>NUCLEOTIDE SEQUENCE</scope>
    <source>
        <strain evidence="2">SAP-1</strain>
    </source>
</reference>
<dbReference type="Proteomes" id="UP001060414">
    <property type="component" value="Chromosome"/>
</dbReference>
<organism evidence="2 3">
    <name type="scientific">Geoalkalibacter halelectricus</name>
    <dbReference type="NCBI Taxonomy" id="2847045"/>
    <lineage>
        <taxon>Bacteria</taxon>
        <taxon>Pseudomonadati</taxon>
        <taxon>Thermodesulfobacteriota</taxon>
        <taxon>Desulfuromonadia</taxon>
        <taxon>Desulfuromonadales</taxon>
        <taxon>Geoalkalibacteraceae</taxon>
        <taxon>Geoalkalibacter</taxon>
    </lineage>
</organism>
<sequence length="180" mass="20245">MPIRSLFALYPQLMACPLALVSWRGEDGGVCWEIVDWVGVVCEKPARLSFNLVRSGFARTVLARTGQFAVSLPDDHRLARLREHLRAPHAEREGGVREEFLFEGFTPEEPPFLAGCPVIFSCSLKEARTHHGRLHVCGLVREVRIQGQSYGIDAEVNVCNLQPFHRRWFQGALPAEPQVS</sequence>